<comment type="subcellular location">
    <subcellularLocation>
        <location evidence="1">Secreted</location>
    </subcellularLocation>
</comment>
<keyword evidence="3" id="KW-0575">Peroxidase</keyword>
<reference evidence="7" key="1">
    <citation type="submission" date="2025-08" db="UniProtKB">
        <authorList>
            <consortium name="RefSeq"/>
        </authorList>
    </citation>
    <scope>IDENTIFICATION</scope>
</reference>
<gene>
    <name evidence="7" type="primary">LOC113502485</name>
</gene>
<dbReference type="InterPro" id="IPR019791">
    <property type="entry name" value="Haem_peroxidase_animal"/>
</dbReference>
<evidence type="ECO:0000256" key="3">
    <source>
        <dbReference type="ARBA" id="ARBA00022559"/>
    </source>
</evidence>
<dbReference type="PANTHER" id="PTHR11475:SF4">
    <property type="entry name" value="CHORION PEROXIDASE"/>
    <property type="match status" value="1"/>
</dbReference>
<dbReference type="RefSeq" id="XP_026739874.1">
    <property type="nucleotide sequence ID" value="XM_026884073.1"/>
</dbReference>
<dbReference type="InterPro" id="IPR037120">
    <property type="entry name" value="Haem_peroxidase_sf_animal"/>
</dbReference>
<evidence type="ECO:0000313" key="6">
    <source>
        <dbReference type="Proteomes" id="UP000322000"/>
    </source>
</evidence>
<dbReference type="KEGG" id="tnl:113502485"/>
<evidence type="ECO:0000313" key="7">
    <source>
        <dbReference type="RefSeq" id="XP_026739874.1"/>
    </source>
</evidence>
<dbReference type="InParanoid" id="A0A7E5WGQ2"/>
<dbReference type="GeneID" id="113502485"/>
<dbReference type="PANTHER" id="PTHR11475">
    <property type="entry name" value="OXIDASE/PEROXIDASE"/>
    <property type="match status" value="1"/>
</dbReference>
<dbReference type="OrthoDB" id="823504at2759"/>
<evidence type="ECO:0000256" key="4">
    <source>
        <dbReference type="ARBA" id="ARBA00023180"/>
    </source>
</evidence>
<dbReference type="PROSITE" id="PS50292">
    <property type="entry name" value="PEROXIDASE_3"/>
    <property type="match status" value="1"/>
</dbReference>
<organism evidence="6 7">
    <name type="scientific">Trichoplusia ni</name>
    <name type="common">Cabbage looper</name>
    <dbReference type="NCBI Taxonomy" id="7111"/>
    <lineage>
        <taxon>Eukaryota</taxon>
        <taxon>Metazoa</taxon>
        <taxon>Ecdysozoa</taxon>
        <taxon>Arthropoda</taxon>
        <taxon>Hexapoda</taxon>
        <taxon>Insecta</taxon>
        <taxon>Pterygota</taxon>
        <taxon>Neoptera</taxon>
        <taxon>Endopterygota</taxon>
        <taxon>Lepidoptera</taxon>
        <taxon>Glossata</taxon>
        <taxon>Ditrysia</taxon>
        <taxon>Noctuoidea</taxon>
        <taxon>Noctuidae</taxon>
        <taxon>Plusiinae</taxon>
        <taxon>Trichoplusia</taxon>
    </lineage>
</organism>
<keyword evidence="2" id="KW-0964">Secreted</keyword>
<dbReference type="AlphaFoldDB" id="A0A7E5WGQ2"/>
<protein>
    <submittedName>
        <fullName evidence="7">Peroxidase-like</fullName>
    </submittedName>
</protein>
<keyword evidence="4" id="KW-0325">Glycoprotein</keyword>
<keyword evidence="6" id="KW-1185">Reference proteome</keyword>
<proteinExistence type="predicted"/>
<keyword evidence="5" id="KW-0349">Heme</keyword>
<dbReference type="SUPFAM" id="SSF48113">
    <property type="entry name" value="Heme-dependent peroxidases"/>
    <property type="match status" value="1"/>
</dbReference>
<dbReference type="Proteomes" id="UP000322000">
    <property type="component" value="Chromosome 17"/>
</dbReference>
<keyword evidence="5" id="KW-0408">Iron</keyword>
<name>A0A7E5WGQ2_TRINI</name>
<dbReference type="GO" id="GO:0020037">
    <property type="term" value="F:heme binding"/>
    <property type="evidence" value="ECO:0007669"/>
    <property type="project" value="InterPro"/>
</dbReference>
<dbReference type="Gene3D" id="1.10.640.10">
    <property type="entry name" value="Haem peroxidase domain superfamily, animal type"/>
    <property type="match status" value="1"/>
</dbReference>
<keyword evidence="3" id="KW-0560">Oxidoreductase</keyword>
<evidence type="ECO:0000256" key="2">
    <source>
        <dbReference type="ARBA" id="ARBA00022525"/>
    </source>
</evidence>
<dbReference type="Pfam" id="PF03098">
    <property type="entry name" value="An_peroxidase"/>
    <property type="match status" value="1"/>
</dbReference>
<dbReference type="InterPro" id="IPR010255">
    <property type="entry name" value="Haem_peroxidase_sf"/>
</dbReference>
<dbReference type="GO" id="GO:0004601">
    <property type="term" value="F:peroxidase activity"/>
    <property type="evidence" value="ECO:0007669"/>
    <property type="project" value="UniProtKB-KW"/>
</dbReference>
<accession>A0A7E5WGQ2</accession>
<feature type="binding site" description="axial binding residue" evidence="5">
    <location>
        <position position="246"/>
    </location>
    <ligand>
        <name>heme b</name>
        <dbReference type="ChEBI" id="CHEBI:60344"/>
    </ligand>
    <ligandPart>
        <name>Fe</name>
        <dbReference type="ChEBI" id="CHEBI:18248"/>
    </ligandPart>
</feature>
<keyword evidence="5" id="KW-0479">Metal-binding</keyword>
<dbReference type="GO" id="GO:0006979">
    <property type="term" value="P:response to oxidative stress"/>
    <property type="evidence" value="ECO:0007669"/>
    <property type="project" value="InterPro"/>
</dbReference>
<evidence type="ECO:0000256" key="5">
    <source>
        <dbReference type="PIRSR" id="PIRSR619791-2"/>
    </source>
</evidence>
<dbReference type="GO" id="GO:0005576">
    <property type="term" value="C:extracellular region"/>
    <property type="evidence" value="ECO:0007669"/>
    <property type="project" value="UniProtKB-SubCell"/>
</dbReference>
<dbReference type="GO" id="GO:0046872">
    <property type="term" value="F:metal ion binding"/>
    <property type="evidence" value="ECO:0007669"/>
    <property type="project" value="UniProtKB-KW"/>
</dbReference>
<evidence type="ECO:0000256" key="1">
    <source>
        <dbReference type="ARBA" id="ARBA00004613"/>
    </source>
</evidence>
<sequence length="270" mass="31853">MLFASHDINSLHDTFNYLRDIPHCCEPQGETDYMCTPNMIPPDDPVHRYSGVRCMNHTRPESYQTYGCLENGTTFVRMTTATPVFDLSQIYTPTPNRENLRTYSNGFIEIEEDHGKLFPPSTNDTSNCFLNEPPRETRCNRFHFNSALGGQFVVILFYRYHNYIANELHRLNPSWDDERLFYTARDINIAVSLQIYYYELLPIVLGKENMIRDGIISDSDGFRDVYDDDVLPQMFDEYVYALRWFHTVQEADVKYDYNCNFHEWNSLLFI</sequence>